<feature type="compositionally biased region" description="Low complexity" evidence="1">
    <location>
        <begin position="986"/>
        <end position="1002"/>
    </location>
</feature>
<gene>
    <name evidence="2" type="ORF">MVEN_02615400</name>
</gene>
<feature type="compositionally biased region" description="Acidic residues" evidence="1">
    <location>
        <begin position="1091"/>
        <end position="1104"/>
    </location>
</feature>
<feature type="compositionally biased region" description="Basic and acidic residues" evidence="1">
    <location>
        <begin position="894"/>
        <end position="912"/>
    </location>
</feature>
<protein>
    <submittedName>
        <fullName evidence="2">Uncharacterized protein</fullName>
    </submittedName>
</protein>
<organism evidence="2 3">
    <name type="scientific">Mycena venus</name>
    <dbReference type="NCBI Taxonomy" id="2733690"/>
    <lineage>
        <taxon>Eukaryota</taxon>
        <taxon>Fungi</taxon>
        <taxon>Dikarya</taxon>
        <taxon>Basidiomycota</taxon>
        <taxon>Agaricomycotina</taxon>
        <taxon>Agaricomycetes</taxon>
        <taxon>Agaricomycetidae</taxon>
        <taxon>Agaricales</taxon>
        <taxon>Marasmiineae</taxon>
        <taxon>Mycenaceae</taxon>
        <taxon>Mycena</taxon>
    </lineage>
</organism>
<dbReference type="PANTHER" id="PTHR24216">
    <property type="entry name" value="PAXILLIN-RELATED"/>
    <property type="match status" value="1"/>
</dbReference>
<feature type="compositionally biased region" description="Low complexity" evidence="1">
    <location>
        <begin position="1185"/>
        <end position="1200"/>
    </location>
</feature>
<feature type="compositionally biased region" description="Basic and acidic residues" evidence="1">
    <location>
        <begin position="1126"/>
        <end position="1141"/>
    </location>
</feature>
<reference evidence="2" key="1">
    <citation type="submission" date="2020-05" db="EMBL/GenBank/DDBJ databases">
        <title>Mycena genomes resolve the evolution of fungal bioluminescence.</title>
        <authorList>
            <person name="Tsai I.J."/>
        </authorList>
    </citation>
    <scope>NUCLEOTIDE SEQUENCE</scope>
    <source>
        <strain evidence="2">CCC161011</strain>
    </source>
</reference>
<evidence type="ECO:0000313" key="2">
    <source>
        <dbReference type="EMBL" id="KAF7326448.1"/>
    </source>
</evidence>
<feature type="compositionally biased region" description="Pro residues" evidence="1">
    <location>
        <begin position="735"/>
        <end position="745"/>
    </location>
</feature>
<feature type="compositionally biased region" description="Low complexity" evidence="1">
    <location>
        <begin position="875"/>
        <end position="887"/>
    </location>
</feature>
<name>A0A8H6WT19_9AGAR</name>
<keyword evidence="3" id="KW-1185">Reference proteome</keyword>
<feature type="compositionally biased region" description="Basic and acidic residues" evidence="1">
    <location>
        <begin position="540"/>
        <end position="562"/>
    </location>
</feature>
<feature type="region of interest" description="Disordered" evidence="1">
    <location>
        <begin position="704"/>
        <end position="745"/>
    </location>
</feature>
<evidence type="ECO:0000256" key="1">
    <source>
        <dbReference type="SAM" id="MobiDB-lite"/>
    </source>
</evidence>
<feature type="region of interest" description="Disordered" evidence="1">
    <location>
        <begin position="517"/>
        <end position="587"/>
    </location>
</feature>
<feature type="compositionally biased region" description="Low complexity" evidence="1">
    <location>
        <begin position="9"/>
        <end position="28"/>
    </location>
</feature>
<dbReference type="OrthoDB" id="3158970at2759"/>
<sequence length="1219" mass="131763">MNSQPPPTTSTTASSLGSTTTTDTSSSSAMQDAGSTALGEAQKSMQADEDSAPITSATTTANAAGMRSVGYKGKALRSWLQLPPEIIRLIATYHLCIIDANSPLPTTWDVDSLTAVIREQGREHPERQQRHRYIPWPEYMVYVAARDTREMENLMCVCPQWGLAVEHHDFWNTAVQLFDPHNGYAHFGWVAAPAPANSNNSSSAAPAAARASPYRHFRALLTYSCLPCRVNAPKSSTGLGNARRQASCLRIGHILLCREHASAAERTNIRRNLLSGGSRWCGVCLVDGELARRSRAEAVRMAREDLARAEGALATARFHASAVAAHGGHGSLIHGGLAVGAGLAIGSGLGPGMGMTPASAAALVDAARAACEAALARVHKAEDEAYAYLQPYGRHGLPFDAGVVENEDEAVFPGVGATCRSCRAEWLWRYALLAARVSPLSISRGRIIPPSTTRSGQQGKSSSADCVAKGAVSAFIVLDEGSVNNVLVVAGERGWLRVQTRWAEMMERAMAAKRWGAGEATATTTTRQGHDYSQAVLVTRDQRDGREKSRGDPRREQEERLRGANRTRRGRSRSLESVDPNDRYTNNDTNAAAYARAGYTTTQSHASPAGYYDYDEEELGSELTDDEDYLDEDDDEYDLDEDGEDGVAVALEMSVKEMALGDWARAKILDGAWLAPADVYFGKQGGLENPELGVRAVHPVSWSISPPSSPPHPSTASSALPTAAAAPAPATPEVHPGPPTPPPPTYALAEAAHNAHVKNMRTVLLPVFKNVVRRLIVECALDAADADAAVEAGLSASRKPLDPAMRAARMSLADVVQQLREEEGVWFDGMDWSAKRRNARAEDQEREREQEREKERHRAEGSDDSYAGTPRTSDTSPVLSTSTLGTTPSPPPLGEREHEERQRKEKHAAARVEEREIKPTIPVSPVLNPPRLLRPIPYIPETIAHLPPYSLDAIKAVWREACAPLYHCRCTVCERAMAAQQAAQGGNASKATTSPATTTISVPPAPTPAAKENKETPREKDSDGSPWVMHIPAEDETTAGAESVIKLVEDDGMSRRTRGPGAWEREMELVDEMASGKLKTPYSVDGAFLMDGEEYEDDDDDEEERGAFPLAAVPAGWTPTGTGRKRSVDELEGEPQREGTPPKRARTVEPPSPRLSKRRSDSAELDDVETASTGSAPKRARLDSVDSPPDSSTPATTTSEDSYDPDRHTSLRHPVLNSK</sequence>
<feature type="region of interest" description="Disordered" evidence="1">
    <location>
        <begin position="836"/>
        <end position="912"/>
    </location>
</feature>
<dbReference type="PANTHER" id="PTHR24216:SF65">
    <property type="entry name" value="PAXILLIN-LIKE PROTEIN 1"/>
    <property type="match status" value="1"/>
</dbReference>
<feature type="compositionally biased region" description="Basic and acidic residues" evidence="1">
    <location>
        <begin position="839"/>
        <end position="861"/>
    </location>
</feature>
<dbReference type="Proteomes" id="UP000620124">
    <property type="component" value="Unassembled WGS sequence"/>
</dbReference>
<feature type="compositionally biased region" description="Low complexity" evidence="1">
    <location>
        <begin position="714"/>
        <end position="734"/>
    </location>
</feature>
<feature type="compositionally biased region" description="Basic residues" evidence="1">
    <location>
        <begin position="563"/>
        <end position="572"/>
    </location>
</feature>
<accession>A0A8H6WT19</accession>
<dbReference type="EMBL" id="JACAZI010000047">
    <property type="protein sequence ID" value="KAF7326448.1"/>
    <property type="molecule type" value="Genomic_DNA"/>
</dbReference>
<feature type="compositionally biased region" description="Low complexity" evidence="1">
    <location>
        <begin position="517"/>
        <end position="526"/>
    </location>
</feature>
<comment type="caution">
    <text evidence="2">The sequence shown here is derived from an EMBL/GenBank/DDBJ whole genome shotgun (WGS) entry which is preliminary data.</text>
</comment>
<feature type="region of interest" description="Disordered" evidence="1">
    <location>
        <begin position="986"/>
        <end position="1041"/>
    </location>
</feature>
<feature type="region of interest" description="Disordered" evidence="1">
    <location>
        <begin position="1091"/>
        <end position="1219"/>
    </location>
</feature>
<feature type="compositionally biased region" description="Basic and acidic residues" evidence="1">
    <location>
        <begin position="573"/>
        <end position="582"/>
    </location>
</feature>
<feature type="compositionally biased region" description="Basic and acidic residues" evidence="1">
    <location>
        <begin position="1011"/>
        <end position="1023"/>
    </location>
</feature>
<proteinExistence type="predicted"/>
<dbReference type="AlphaFoldDB" id="A0A8H6WT19"/>
<evidence type="ECO:0000313" key="3">
    <source>
        <dbReference type="Proteomes" id="UP000620124"/>
    </source>
</evidence>
<feature type="region of interest" description="Disordered" evidence="1">
    <location>
        <begin position="1"/>
        <end position="56"/>
    </location>
</feature>